<dbReference type="AlphaFoldDB" id="A0A7C3GG30"/>
<evidence type="ECO:0000313" key="3">
    <source>
        <dbReference type="EMBL" id="HFC97219.1"/>
    </source>
</evidence>
<feature type="region of interest" description="Disordered" evidence="2">
    <location>
        <begin position="109"/>
        <end position="138"/>
    </location>
</feature>
<organism evidence="3">
    <name type="scientific">Thermosulfurimonas dismutans</name>
    <dbReference type="NCBI Taxonomy" id="999894"/>
    <lineage>
        <taxon>Bacteria</taxon>
        <taxon>Pseudomonadati</taxon>
        <taxon>Thermodesulfobacteriota</taxon>
        <taxon>Thermodesulfobacteria</taxon>
        <taxon>Thermodesulfobacteriales</taxon>
        <taxon>Thermodesulfobacteriaceae</taxon>
        <taxon>Thermosulfurimonas</taxon>
    </lineage>
</organism>
<dbReference type="Pfam" id="PF04519">
    <property type="entry name" value="Bactofilin"/>
    <property type="match status" value="1"/>
</dbReference>
<sequence>MRWKKTPPAEEMNAYIGPGLKLEGHLVFSGQAKFEGEFEGELKGDRLIIGESGTIRGGVEASEIICFGRIEGRITARVLHLKKTARVQGEIYTQKLAVEEGAFLEGRVKAGGEQIPPSEGAPEAPAKPEPATPRRRVL</sequence>
<comment type="caution">
    <text evidence="3">The sequence shown here is derived from an EMBL/GenBank/DDBJ whole genome shotgun (WGS) entry which is preliminary data.</text>
</comment>
<gene>
    <name evidence="3" type="ORF">ENJ40_02010</name>
</gene>
<evidence type="ECO:0000256" key="2">
    <source>
        <dbReference type="SAM" id="MobiDB-lite"/>
    </source>
</evidence>
<dbReference type="Proteomes" id="UP000886043">
    <property type="component" value="Unassembled WGS sequence"/>
</dbReference>
<dbReference type="InterPro" id="IPR007607">
    <property type="entry name" value="BacA/B"/>
</dbReference>
<dbReference type="EMBL" id="DRMH01000020">
    <property type="protein sequence ID" value="HFC97219.1"/>
    <property type="molecule type" value="Genomic_DNA"/>
</dbReference>
<dbReference type="PANTHER" id="PTHR35024">
    <property type="entry name" value="HYPOTHETICAL CYTOSOLIC PROTEIN"/>
    <property type="match status" value="1"/>
</dbReference>
<protein>
    <submittedName>
        <fullName evidence="3">Polymer-forming cytoskeletal protein</fullName>
    </submittedName>
</protein>
<comment type="similarity">
    <text evidence="1">Belongs to the bactofilin family.</text>
</comment>
<dbReference type="PANTHER" id="PTHR35024:SF4">
    <property type="entry name" value="POLYMER-FORMING CYTOSKELETAL PROTEIN"/>
    <property type="match status" value="1"/>
</dbReference>
<proteinExistence type="inferred from homology"/>
<evidence type="ECO:0000256" key="1">
    <source>
        <dbReference type="ARBA" id="ARBA00044755"/>
    </source>
</evidence>
<accession>A0A7C3GG30</accession>
<reference evidence="3" key="1">
    <citation type="journal article" date="2020" name="mSystems">
        <title>Genome- and Community-Level Interaction Insights into Carbon Utilization and Element Cycling Functions of Hydrothermarchaeota in Hydrothermal Sediment.</title>
        <authorList>
            <person name="Zhou Z."/>
            <person name="Liu Y."/>
            <person name="Xu W."/>
            <person name="Pan J."/>
            <person name="Luo Z.H."/>
            <person name="Li M."/>
        </authorList>
    </citation>
    <scope>NUCLEOTIDE SEQUENCE [LARGE SCALE GENOMIC DNA]</scope>
    <source>
        <strain evidence="3">HyVt-483</strain>
    </source>
</reference>
<name>A0A7C3GG30_9BACT</name>